<dbReference type="Proteomes" id="UP000758603">
    <property type="component" value="Unassembled WGS sequence"/>
</dbReference>
<evidence type="ECO:0000313" key="3">
    <source>
        <dbReference type="EMBL" id="KAH6653311.1"/>
    </source>
</evidence>
<reference evidence="3" key="1">
    <citation type="journal article" date="2021" name="Nat. Commun.">
        <title>Genetic determinants of endophytism in the Arabidopsis root mycobiome.</title>
        <authorList>
            <person name="Mesny F."/>
            <person name="Miyauchi S."/>
            <person name="Thiergart T."/>
            <person name="Pickel B."/>
            <person name="Atanasova L."/>
            <person name="Karlsson M."/>
            <person name="Huettel B."/>
            <person name="Barry K.W."/>
            <person name="Haridas S."/>
            <person name="Chen C."/>
            <person name="Bauer D."/>
            <person name="Andreopoulos W."/>
            <person name="Pangilinan J."/>
            <person name="LaButti K."/>
            <person name="Riley R."/>
            <person name="Lipzen A."/>
            <person name="Clum A."/>
            <person name="Drula E."/>
            <person name="Henrissat B."/>
            <person name="Kohler A."/>
            <person name="Grigoriev I.V."/>
            <person name="Martin F.M."/>
            <person name="Hacquard S."/>
        </authorList>
    </citation>
    <scope>NUCLEOTIDE SEQUENCE</scope>
    <source>
        <strain evidence="3">MPI-SDFR-AT-0073</strain>
    </source>
</reference>
<feature type="chain" id="PRO_5040123624" evidence="2">
    <location>
        <begin position="18"/>
        <end position="178"/>
    </location>
</feature>
<dbReference type="RefSeq" id="XP_045957588.1">
    <property type="nucleotide sequence ID" value="XM_046100244.1"/>
</dbReference>
<keyword evidence="4" id="KW-1185">Reference proteome</keyword>
<comment type="caution">
    <text evidence="3">The sequence shown here is derived from an EMBL/GenBank/DDBJ whole genome shotgun (WGS) entry which is preliminary data.</text>
</comment>
<dbReference type="EMBL" id="JAGPXC010000005">
    <property type="protein sequence ID" value="KAH6653311.1"/>
    <property type="molecule type" value="Genomic_DNA"/>
</dbReference>
<dbReference type="GeneID" id="70129136"/>
<feature type="compositionally biased region" description="Gly residues" evidence="1">
    <location>
        <begin position="53"/>
        <end position="87"/>
    </location>
</feature>
<sequence>MKYTSVISLFLASVAVADLPYGMPEGKREFAPEELPPKHWTGTWGGEHPTGPPTGGWSGPTGTGGQHPTGTGGLPGPTGIGGGYGGQGPPPQWTKGEGNHPVRHIKEQASKPTTLETKTGHKTGHSGHGTGGPSGTGGQHPTGTGGCGRPTGTGGAIPGDKPSEGWHKPIQPPVITAV</sequence>
<feature type="compositionally biased region" description="Low complexity" evidence="1">
    <location>
        <begin position="40"/>
        <end position="49"/>
    </location>
</feature>
<feature type="signal peptide" evidence="2">
    <location>
        <begin position="1"/>
        <end position="17"/>
    </location>
</feature>
<evidence type="ECO:0000313" key="4">
    <source>
        <dbReference type="Proteomes" id="UP000758603"/>
    </source>
</evidence>
<evidence type="ECO:0000256" key="1">
    <source>
        <dbReference type="SAM" id="MobiDB-lite"/>
    </source>
</evidence>
<name>A0A9P8ZWR7_9PEZI</name>
<dbReference type="AlphaFoldDB" id="A0A9P8ZWR7"/>
<dbReference type="OrthoDB" id="4779185at2759"/>
<protein>
    <submittedName>
        <fullName evidence="3">Uncharacterized protein</fullName>
    </submittedName>
</protein>
<proteinExistence type="predicted"/>
<gene>
    <name evidence="3" type="ORF">BKA67DRAFT_536996</name>
</gene>
<organism evidence="3 4">
    <name type="scientific">Truncatella angustata</name>
    <dbReference type="NCBI Taxonomy" id="152316"/>
    <lineage>
        <taxon>Eukaryota</taxon>
        <taxon>Fungi</taxon>
        <taxon>Dikarya</taxon>
        <taxon>Ascomycota</taxon>
        <taxon>Pezizomycotina</taxon>
        <taxon>Sordariomycetes</taxon>
        <taxon>Xylariomycetidae</taxon>
        <taxon>Amphisphaeriales</taxon>
        <taxon>Sporocadaceae</taxon>
        <taxon>Truncatella</taxon>
    </lineage>
</organism>
<feature type="region of interest" description="Disordered" evidence="1">
    <location>
        <begin position="40"/>
        <end position="178"/>
    </location>
</feature>
<evidence type="ECO:0000256" key="2">
    <source>
        <dbReference type="SAM" id="SignalP"/>
    </source>
</evidence>
<feature type="compositionally biased region" description="Basic and acidic residues" evidence="1">
    <location>
        <begin position="97"/>
        <end position="109"/>
    </location>
</feature>
<keyword evidence="2" id="KW-0732">Signal</keyword>
<feature type="compositionally biased region" description="Gly residues" evidence="1">
    <location>
        <begin position="126"/>
        <end position="157"/>
    </location>
</feature>
<accession>A0A9P8ZWR7</accession>